<protein>
    <submittedName>
        <fullName evidence="1">Uncharacterized protein</fullName>
    </submittedName>
</protein>
<dbReference type="EMBL" id="ML208396">
    <property type="protein sequence ID" value="TFK66698.1"/>
    <property type="molecule type" value="Genomic_DNA"/>
</dbReference>
<keyword evidence="2" id="KW-1185">Reference proteome</keyword>
<evidence type="ECO:0000313" key="2">
    <source>
        <dbReference type="Proteomes" id="UP000308600"/>
    </source>
</evidence>
<accession>A0ACD3ALA4</accession>
<proteinExistence type="predicted"/>
<sequence length="564" mass="64299">MDQDDPMDGSLFRGTEELHHCAARLALTNELIASRICFHSQPEPGVYYRQRYLTLTSVARTCKSLYIPAAKHIWKDINSLTPLIMTMPVDCWEIEGPEDVPLHQRYIRIKRSITAADCDRFHFYAQFVRNFYTGTFHLPDVREDSNIYESLFSVMKGYGETCLFPNLEKLDWSVYLDLTFPSFATLLHSRLQSVWISPKGEQTSLRLIKELISRCPNLRSVTLAASLSDPTTTLSSAISTLGSLTRLRVTSLSTDAYLRLAEHPNLKALSVSDIATVDWAVVERRPPKSLSFPRLEDIDLHMCSIENAIRTFRSMNRPPLRNIKIWIRGSPEPGLSLGSLFQSVNTAQAFETLSHLDLDESWSGDLWKLGVLERSFIPEHLAPLFSFKRLVDVKIELSRSIIMVDSYIQKLAESWPAIERLVLLCTSEAQWDYPRNTIRSLVHFALNCPSLKELTLTCDARDPQLPEKRLSSSISSKLSSLHVRDSPIGNSAMVAAILSDWFPQLANISSGIYAMNELDRAQREWEMVEEWIPRIRELRLQERRSCGSGRDSEMWQSLNEADGV</sequence>
<organism evidence="1 2">
    <name type="scientific">Pluteus cervinus</name>
    <dbReference type="NCBI Taxonomy" id="181527"/>
    <lineage>
        <taxon>Eukaryota</taxon>
        <taxon>Fungi</taxon>
        <taxon>Dikarya</taxon>
        <taxon>Basidiomycota</taxon>
        <taxon>Agaricomycotina</taxon>
        <taxon>Agaricomycetes</taxon>
        <taxon>Agaricomycetidae</taxon>
        <taxon>Agaricales</taxon>
        <taxon>Pluteineae</taxon>
        <taxon>Pluteaceae</taxon>
        <taxon>Pluteus</taxon>
    </lineage>
</organism>
<evidence type="ECO:0000313" key="1">
    <source>
        <dbReference type="EMBL" id="TFK66698.1"/>
    </source>
</evidence>
<reference evidence="1 2" key="1">
    <citation type="journal article" date="2019" name="Nat. Ecol. Evol.">
        <title>Megaphylogeny resolves global patterns of mushroom evolution.</title>
        <authorList>
            <person name="Varga T."/>
            <person name="Krizsan K."/>
            <person name="Foldi C."/>
            <person name="Dima B."/>
            <person name="Sanchez-Garcia M."/>
            <person name="Sanchez-Ramirez S."/>
            <person name="Szollosi G.J."/>
            <person name="Szarkandi J.G."/>
            <person name="Papp V."/>
            <person name="Albert L."/>
            <person name="Andreopoulos W."/>
            <person name="Angelini C."/>
            <person name="Antonin V."/>
            <person name="Barry K.W."/>
            <person name="Bougher N.L."/>
            <person name="Buchanan P."/>
            <person name="Buyck B."/>
            <person name="Bense V."/>
            <person name="Catcheside P."/>
            <person name="Chovatia M."/>
            <person name="Cooper J."/>
            <person name="Damon W."/>
            <person name="Desjardin D."/>
            <person name="Finy P."/>
            <person name="Geml J."/>
            <person name="Haridas S."/>
            <person name="Hughes K."/>
            <person name="Justo A."/>
            <person name="Karasinski D."/>
            <person name="Kautmanova I."/>
            <person name="Kiss B."/>
            <person name="Kocsube S."/>
            <person name="Kotiranta H."/>
            <person name="LaButti K.M."/>
            <person name="Lechner B.E."/>
            <person name="Liimatainen K."/>
            <person name="Lipzen A."/>
            <person name="Lukacs Z."/>
            <person name="Mihaltcheva S."/>
            <person name="Morgado L.N."/>
            <person name="Niskanen T."/>
            <person name="Noordeloos M.E."/>
            <person name="Ohm R.A."/>
            <person name="Ortiz-Santana B."/>
            <person name="Ovrebo C."/>
            <person name="Racz N."/>
            <person name="Riley R."/>
            <person name="Savchenko A."/>
            <person name="Shiryaev A."/>
            <person name="Soop K."/>
            <person name="Spirin V."/>
            <person name="Szebenyi C."/>
            <person name="Tomsovsky M."/>
            <person name="Tulloss R.E."/>
            <person name="Uehling J."/>
            <person name="Grigoriev I.V."/>
            <person name="Vagvolgyi C."/>
            <person name="Papp T."/>
            <person name="Martin F.M."/>
            <person name="Miettinen O."/>
            <person name="Hibbett D.S."/>
            <person name="Nagy L.G."/>
        </authorList>
    </citation>
    <scope>NUCLEOTIDE SEQUENCE [LARGE SCALE GENOMIC DNA]</scope>
    <source>
        <strain evidence="1 2">NL-1719</strain>
    </source>
</reference>
<dbReference type="Proteomes" id="UP000308600">
    <property type="component" value="Unassembled WGS sequence"/>
</dbReference>
<name>A0ACD3ALA4_9AGAR</name>
<gene>
    <name evidence="1" type="ORF">BDN72DRAFT_131666</name>
</gene>